<keyword evidence="4" id="KW-1185">Reference proteome</keyword>
<dbReference type="PANTHER" id="PTHR24366">
    <property type="entry name" value="IG(IMMUNOGLOBULIN) AND LRR(LEUCINE RICH REPEAT) DOMAINS"/>
    <property type="match status" value="1"/>
</dbReference>
<organism evidence="3 4">
    <name type="scientific">Asbolus verrucosus</name>
    <name type="common">Desert ironclad beetle</name>
    <dbReference type="NCBI Taxonomy" id="1661398"/>
    <lineage>
        <taxon>Eukaryota</taxon>
        <taxon>Metazoa</taxon>
        <taxon>Ecdysozoa</taxon>
        <taxon>Arthropoda</taxon>
        <taxon>Hexapoda</taxon>
        <taxon>Insecta</taxon>
        <taxon>Pterygota</taxon>
        <taxon>Neoptera</taxon>
        <taxon>Endopterygota</taxon>
        <taxon>Coleoptera</taxon>
        <taxon>Polyphaga</taxon>
        <taxon>Cucujiformia</taxon>
        <taxon>Tenebrionidae</taxon>
        <taxon>Pimeliinae</taxon>
        <taxon>Asbolus</taxon>
    </lineage>
</organism>
<name>A0A482VGZ5_ASBVE</name>
<dbReference type="Pfam" id="PF13306">
    <property type="entry name" value="LRR_5"/>
    <property type="match status" value="1"/>
</dbReference>
<dbReference type="InterPro" id="IPR001611">
    <property type="entry name" value="Leu-rich_rpt"/>
</dbReference>
<keyword evidence="1" id="KW-0433">Leucine-rich repeat</keyword>
<dbReference type="InterPro" id="IPR032675">
    <property type="entry name" value="LRR_dom_sf"/>
</dbReference>
<evidence type="ECO:0000313" key="4">
    <source>
        <dbReference type="Proteomes" id="UP000292052"/>
    </source>
</evidence>
<dbReference type="SMART" id="SM00369">
    <property type="entry name" value="LRR_TYP"/>
    <property type="match status" value="5"/>
</dbReference>
<dbReference type="EMBL" id="QDEB01099947">
    <property type="protein sequence ID" value="RZC32132.1"/>
    <property type="molecule type" value="Genomic_DNA"/>
</dbReference>
<evidence type="ECO:0000256" key="2">
    <source>
        <dbReference type="ARBA" id="ARBA00022737"/>
    </source>
</evidence>
<protein>
    <submittedName>
        <fullName evidence="3">LRR 8 domain containing protein</fullName>
    </submittedName>
</protein>
<gene>
    <name evidence="3" type="ORF">BDFB_006073</name>
</gene>
<dbReference type="Proteomes" id="UP000292052">
    <property type="component" value="Unassembled WGS sequence"/>
</dbReference>
<dbReference type="SUPFAM" id="SSF52058">
    <property type="entry name" value="L domain-like"/>
    <property type="match status" value="2"/>
</dbReference>
<dbReference type="STRING" id="1661398.A0A482VGZ5"/>
<comment type="caution">
    <text evidence="3">The sequence shown here is derived from an EMBL/GenBank/DDBJ whole genome shotgun (WGS) entry which is preliminary data.</text>
</comment>
<evidence type="ECO:0000313" key="3">
    <source>
        <dbReference type="EMBL" id="RZC32132.1"/>
    </source>
</evidence>
<proteinExistence type="predicted"/>
<dbReference type="OrthoDB" id="676979at2759"/>
<dbReference type="PROSITE" id="PS51450">
    <property type="entry name" value="LRR"/>
    <property type="match status" value="2"/>
</dbReference>
<dbReference type="Gene3D" id="3.80.10.10">
    <property type="entry name" value="Ribonuclease Inhibitor"/>
    <property type="match status" value="3"/>
</dbReference>
<dbReference type="Pfam" id="PF13855">
    <property type="entry name" value="LRR_8"/>
    <property type="match status" value="2"/>
</dbReference>
<keyword evidence="2" id="KW-0677">Repeat</keyword>
<sequence length="590" mass="68626">MTSKNLERLVIIGQLKRIESSTFRDNLFLKFIILYRNDLNTIRAFTFYFESKLKLLDLKNNNIEDMKSRSVFNVQIQTVDLSYNRLSILLSDTFTYCFVVKLLIKHNKLSKIETGGVPETVNSLHLDYKNFHFLATKQIDNLKELEELTISHNKQSHVDNFSVFRQLKNLDVSISPSILTNPTIGTACIYCEIKAVFCKCEETFWIACESLDDVSNHDITKRSWTQLSIEPKKCDETPPDGTLGRYDLAGLNNLEQLFIIKQLKRIEYKAFDHALKQSLRYLVLYGNSLGYFVRRHTFIFDYLKKLSLVNNSITYIDPCVFQNSKIETVDLSHNQQQLLPDYMFCRCHVTKLIVRHNKLSKIRTNALPEGLRFLHLDHNDFYFLSTTQLNNTSQIEELTLSHNRFTFVDDLSALQSLKKLDISFNNIHKVSNEFDSLKHLTVLNLSGNNLIKFSFPALVTNNSSTHFLILLAYNRLKNLHLDPTKAVTLALFGNPWNCRCLRNMEKILLSSPRYVNSIPCREVELHSDRIPYCTMIDSYYDECNDDQIPDEQFLLFRRLFGTDKCDSVRIFQEHSLYVPTPPILFGYPSA</sequence>
<accession>A0A482VGZ5</accession>
<reference evidence="3 4" key="1">
    <citation type="submission" date="2017-03" db="EMBL/GenBank/DDBJ databases">
        <title>Genome of the blue death feigning beetle - Asbolus verrucosus.</title>
        <authorList>
            <person name="Rider S.D."/>
        </authorList>
    </citation>
    <scope>NUCLEOTIDE SEQUENCE [LARGE SCALE GENOMIC DNA]</scope>
    <source>
        <strain evidence="3">Butters</strain>
        <tissue evidence="3">Head and leg muscle</tissue>
    </source>
</reference>
<evidence type="ECO:0000256" key="1">
    <source>
        <dbReference type="ARBA" id="ARBA00022614"/>
    </source>
</evidence>
<dbReference type="InterPro" id="IPR026906">
    <property type="entry name" value="LRR_5"/>
</dbReference>
<dbReference type="AlphaFoldDB" id="A0A482VGZ5"/>
<dbReference type="InterPro" id="IPR003591">
    <property type="entry name" value="Leu-rich_rpt_typical-subtyp"/>
</dbReference>
<dbReference type="PANTHER" id="PTHR24366:SF96">
    <property type="entry name" value="LEUCINE RICH REPEAT CONTAINING 53"/>
    <property type="match status" value="1"/>
</dbReference>